<evidence type="ECO:0000256" key="1">
    <source>
        <dbReference type="SAM" id="SignalP"/>
    </source>
</evidence>
<dbReference type="Proteomes" id="UP000199706">
    <property type="component" value="Unassembled WGS sequence"/>
</dbReference>
<protein>
    <submittedName>
        <fullName evidence="2">Uncharacterized protein</fullName>
    </submittedName>
</protein>
<dbReference type="PROSITE" id="PS51257">
    <property type="entry name" value="PROKAR_LIPOPROTEIN"/>
    <property type="match status" value="1"/>
</dbReference>
<dbReference type="AlphaFoldDB" id="A0A1G8BJ12"/>
<sequence length="416" mass="43741">MISMRPIRVALLSACILSAFAAQASLAAGCPAADAAARAALAAQQKVQQDSTSIPIGEEGDTDLSVPLQKSLHNFKQALADAVEARMACAGQSVDITALNRDLSATLQRKAVTPAASAKGPTYGNGLDIDAQLTDATSAGAAPSANAAAPLVLVRSGIGIACGTDNVVLGYRWDGAHWKRVLRWQSENVKNIADAYGFPIGIVPLHDGQVALLRGTPQCASRWGQVAIDVIAPAQGAAGQRSLFHTGHGYINEEETSFKPTADGFEMRAHVASLDTDLMERVGILRYRVAGDQVTRIQPAANNGRDFVDEWLQVDEPLAHAWSDPGAATQAVAERARLLATAKKESLGVSYGAVRSCSDHAARYQVELELATDTPAKAAPHFAVIQQARNGFTLMAFNPAADPQCRGADLMGSKGK</sequence>
<keyword evidence="1" id="KW-0732">Signal</keyword>
<reference evidence="2 3" key="1">
    <citation type="submission" date="2016-10" db="EMBL/GenBank/DDBJ databases">
        <authorList>
            <person name="de Groot N.N."/>
        </authorList>
    </citation>
    <scope>NUCLEOTIDE SEQUENCE [LARGE SCALE GENOMIC DNA]</scope>
    <source>
        <strain evidence="2 3">LMG 2247</strain>
    </source>
</reference>
<feature type="chain" id="PRO_5011770011" evidence="1">
    <location>
        <begin position="22"/>
        <end position="416"/>
    </location>
</feature>
<gene>
    <name evidence="2" type="ORF">SAMN05216466_10963</name>
</gene>
<proteinExistence type="predicted"/>
<evidence type="ECO:0000313" key="2">
    <source>
        <dbReference type="EMBL" id="SDH33141.1"/>
    </source>
</evidence>
<evidence type="ECO:0000313" key="3">
    <source>
        <dbReference type="Proteomes" id="UP000199706"/>
    </source>
</evidence>
<organism evidence="2 3">
    <name type="scientific">Paraburkholderia phenazinium</name>
    <dbReference type="NCBI Taxonomy" id="60549"/>
    <lineage>
        <taxon>Bacteria</taxon>
        <taxon>Pseudomonadati</taxon>
        <taxon>Pseudomonadota</taxon>
        <taxon>Betaproteobacteria</taxon>
        <taxon>Burkholderiales</taxon>
        <taxon>Burkholderiaceae</taxon>
        <taxon>Paraburkholderia</taxon>
    </lineage>
</organism>
<dbReference type="EMBL" id="FNCJ01000009">
    <property type="protein sequence ID" value="SDH33141.1"/>
    <property type="molecule type" value="Genomic_DNA"/>
</dbReference>
<name>A0A1G8BJ12_9BURK</name>
<accession>A0A1G8BJ12</accession>
<feature type="signal peptide" evidence="1">
    <location>
        <begin position="1"/>
        <end position="21"/>
    </location>
</feature>